<keyword evidence="3" id="KW-1185">Reference proteome</keyword>
<dbReference type="Proteomes" id="UP000091967">
    <property type="component" value="Unassembled WGS sequence"/>
</dbReference>
<accession>A0A1B8AC76</accession>
<dbReference type="EMBL" id="LYXU01000004">
    <property type="protein sequence ID" value="OBS18088.1"/>
    <property type="molecule type" value="Genomic_DNA"/>
</dbReference>
<proteinExistence type="predicted"/>
<keyword evidence="1" id="KW-0472">Membrane</keyword>
<organism evidence="2 3">
    <name type="scientific">Fusarium poae</name>
    <dbReference type="NCBI Taxonomy" id="36050"/>
    <lineage>
        <taxon>Eukaryota</taxon>
        <taxon>Fungi</taxon>
        <taxon>Dikarya</taxon>
        <taxon>Ascomycota</taxon>
        <taxon>Pezizomycotina</taxon>
        <taxon>Sordariomycetes</taxon>
        <taxon>Hypocreomycetidae</taxon>
        <taxon>Hypocreales</taxon>
        <taxon>Nectriaceae</taxon>
        <taxon>Fusarium</taxon>
    </lineage>
</organism>
<keyword evidence="1" id="KW-1133">Transmembrane helix</keyword>
<keyword evidence="1" id="KW-0812">Transmembrane</keyword>
<feature type="transmembrane region" description="Helical" evidence="1">
    <location>
        <begin position="6"/>
        <end position="27"/>
    </location>
</feature>
<reference evidence="2 3" key="1">
    <citation type="submission" date="2016-06" db="EMBL/GenBank/DDBJ databases">
        <title>Living apart together: crosstalk between the core and supernumerary genomes in a fungal plant pathogen.</title>
        <authorList>
            <person name="Vanheule A."/>
            <person name="Audenaert K."/>
            <person name="Warris S."/>
            <person name="Van De Geest H."/>
            <person name="Schijlen E."/>
            <person name="Hofte M."/>
            <person name="De Saeger S."/>
            <person name="Haesaert G."/>
            <person name="Waalwijk C."/>
            <person name="Van Der Lee T."/>
        </authorList>
    </citation>
    <scope>NUCLEOTIDE SEQUENCE [LARGE SCALE GENOMIC DNA]</scope>
    <source>
        <strain evidence="2 3">2516</strain>
    </source>
</reference>
<evidence type="ECO:0000313" key="3">
    <source>
        <dbReference type="Proteomes" id="UP000091967"/>
    </source>
</evidence>
<protein>
    <submittedName>
        <fullName evidence="2">Uncharacterized protein</fullName>
    </submittedName>
</protein>
<evidence type="ECO:0000256" key="1">
    <source>
        <dbReference type="SAM" id="Phobius"/>
    </source>
</evidence>
<gene>
    <name evidence="2" type="ORF">FPOA_09816</name>
</gene>
<comment type="caution">
    <text evidence="2">The sequence shown here is derived from an EMBL/GenBank/DDBJ whole genome shotgun (WGS) entry which is preliminary data.</text>
</comment>
<evidence type="ECO:0000313" key="2">
    <source>
        <dbReference type="EMBL" id="OBS18088.1"/>
    </source>
</evidence>
<dbReference type="AlphaFoldDB" id="A0A1B8AC76"/>
<sequence>MALSQEAVIAIVGVVVTSLIPIVGLIIKHILDRCRHRPKTNLTSANHIYNHPLLSHRRWFTNNIFLGLSMPRTIPRAHIRYLDREP</sequence>
<name>A0A1B8AC76_FUSPO</name>